<evidence type="ECO:0000313" key="11">
    <source>
        <dbReference type="Proteomes" id="UP000523079"/>
    </source>
</evidence>
<organism evidence="10 11">
    <name type="scientific">Microlunatus kandeliicorticis</name>
    <dbReference type="NCBI Taxonomy" id="1759536"/>
    <lineage>
        <taxon>Bacteria</taxon>
        <taxon>Bacillati</taxon>
        <taxon>Actinomycetota</taxon>
        <taxon>Actinomycetes</taxon>
        <taxon>Propionibacteriales</taxon>
        <taxon>Propionibacteriaceae</taxon>
        <taxon>Microlunatus</taxon>
    </lineage>
</organism>
<dbReference type="SUPFAM" id="SSF53800">
    <property type="entry name" value="Chelatase"/>
    <property type="match status" value="1"/>
</dbReference>
<dbReference type="PANTHER" id="PTHR11108">
    <property type="entry name" value="FERROCHELATASE"/>
    <property type="match status" value="1"/>
</dbReference>
<dbReference type="Pfam" id="PF00762">
    <property type="entry name" value="Ferrochelatase"/>
    <property type="match status" value="1"/>
</dbReference>
<keyword evidence="7" id="KW-0479">Metal-binding</keyword>
<dbReference type="PANTHER" id="PTHR11108:SF1">
    <property type="entry name" value="FERROCHELATASE, MITOCHONDRIAL"/>
    <property type="match status" value="1"/>
</dbReference>
<keyword evidence="7" id="KW-0963">Cytoplasm</keyword>
<dbReference type="GO" id="GO:0046872">
    <property type="term" value="F:metal ion binding"/>
    <property type="evidence" value="ECO:0007669"/>
    <property type="project" value="UniProtKB-KW"/>
</dbReference>
<evidence type="ECO:0000256" key="3">
    <source>
        <dbReference type="ARBA" id="ARBA00023133"/>
    </source>
</evidence>
<dbReference type="UniPathway" id="UPA00252"/>
<proteinExistence type="inferred from homology"/>
<comment type="similarity">
    <text evidence="7 8">Belongs to the ferrochelatase family.</text>
</comment>
<dbReference type="InterPro" id="IPR001015">
    <property type="entry name" value="Ferrochelatase"/>
</dbReference>
<keyword evidence="11" id="KW-1185">Reference proteome</keyword>
<evidence type="ECO:0000256" key="5">
    <source>
        <dbReference type="ARBA" id="ARBA00023244"/>
    </source>
</evidence>
<dbReference type="GO" id="GO:0004325">
    <property type="term" value="F:ferrochelatase activity"/>
    <property type="evidence" value="ECO:0007669"/>
    <property type="project" value="UniProtKB-UniRule"/>
</dbReference>
<comment type="caution">
    <text evidence="7">Lacks conserved residue(s) required for the propagation of feature annotation.</text>
</comment>
<keyword evidence="3 7" id="KW-0350">Heme biosynthesis</keyword>
<comment type="caution">
    <text evidence="10">The sequence shown here is derived from an EMBL/GenBank/DDBJ whole genome shotgun (WGS) entry which is preliminary data.</text>
</comment>
<accession>A0A7W3P7V1</accession>
<comment type="subcellular location">
    <subcellularLocation>
        <location evidence="7">Cytoplasm</location>
    </subcellularLocation>
</comment>
<evidence type="ECO:0000256" key="7">
    <source>
        <dbReference type="HAMAP-Rule" id="MF_00323"/>
    </source>
</evidence>
<protein>
    <recommendedName>
        <fullName evidence="7">Coproporphyrin III ferrochelatase</fullName>
        <ecNumber evidence="7">4.99.1.9</ecNumber>
    </recommendedName>
</protein>
<feature type="binding site" evidence="7">
    <location>
        <position position="296"/>
    </location>
    <ligand>
        <name>Fe(2+)</name>
        <dbReference type="ChEBI" id="CHEBI:29033"/>
    </ligand>
</feature>
<keyword evidence="5 7" id="KW-0627">Porphyrin biosynthesis</keyword>
<comment type="pathway">
    <text evidence="1 7">Porphyrin-containing compound metabolism; protoheme biosynthesis.</text>
</comment>
<reference evidence="10 11" key="1">
    <citation type="submission" date="2020-07" db="EMBL/GenBank/DDBJ databases">
        <title>Sequencing the genomes of 1000 actinobacteria strains.</title>
        <authorList>
            <person name="Klenk H.-P."/>
        </authorList>
    </citation>
    <scope>NUCLEOTIDE SEQUENCE [LARGE SCALE GENOMIC DNA]</scope>
    <source>
        <strain evidence="10 11">DSM 100723</strain>
    </source>
</reference>
<dbReference type="NCBIfam" id="NF000689">
    <property type="entry name" value="PRK00035.2-1"/>
    <property type="match status" value="1"/>
</dbReference>
<feature type="binding site" evidence="7">
    <location>
        <position position="138"/>
    </location>
    <ligand>
        <name>Fe-coproporphyrin III</name>
        <dbReference type="ChEBI" id="CHEBI:68438"/>
    </ligand>
</feature>
<evidence type="ECO:0000256" key="9">
    <source>
        <dbReference type="SAM" id="MobiDB-lite"/>
    </source>
</evidence>
<name>A0A7W3P7V1_9ACTN</name>
<evidence type="ECO:0000313" key="10">
    <source>
        <dbReference type="EMBL" id="MBA8796317.1"/>
    </source>
</evidence>
<dbReference type="GO" id="GO:0006783">
    <property type="term" value="P:heme biosynthetic process"/>
    <property type="evidence" value="ECO:0007669"/>
    <property type="project" value="UniProtKB-UniRule"/>
</dbReference>
<keyword evidence="2 7" id="KW-0408">Iron</keyword>
<dbReference type="HAMAP" id="MF_00323">
    <property type="entry name" value="Ferrochelatase"/>
    <property type="match status" value="1"/>
</dbReference>
<evidence type="ECO:0000256" key="4">
    <source>
        <dbReference type="ARBA" id="ARBA00023239"/>
    </source>
</evidence>
<dbReference type="EC" id="4.99.1.9" evidence="7"/>
<feature type="binding site" evidence="7">
    <location>
        <position position="69"/>
    </location>
    <ligand>
        <name>Fe-coproporphyrin III</name>
        <dbReference type="ChEBI" id="CHEBI:68438"/>
    </ligand>
</feature>
<dbReference type="GO" id="GO:0005737">
    <property type="term" value="C:cytoplasm"/>
    <property type="evidence" value="ECO:0007669"/>
    <property type="project" value="UniProtKB-SubCell"/>
</dbReference>
<dbReference type="AlphaFoldDB" id="A0A7W3P7V1"/>
<dbReference type="EMBL" id="JACGWT010000009">
    <property type="protein sequence ID" value="MBA8796317.1"/>
    <property type="molecule type" value="Genomic_DNA"/>
</dbReference>
<dbReference type="InterPro" id="IPR033659">
    <property type="entry name" value="Ferrochelatase_N"/>
</dbReference>
<feature type="binding site" evidence="7">
    <location>
        <position position="202"/>
    </location>
    <ligand>
        <name>Fe(2+)</name>
        <dbReference type="ChEBI" id="CHEBI:29033"/>
    </ligand>
</feature>
<feature type="region of interest" description="Disordered" evidence="9">
    <location>
        <begin position="373"/>
        <end position="408"/>
    </location>
</feature>
<evidence type="ECO:0000256" key="1">
    <source>
        <dbReference type="ARBA" id="ARBA00004744"/>
    </source>
</evidence>
<comment type="catalytic activity">
    <reaction evidence="6">
        <text>Fe-coproporphyrin III + 2 H(+) = coproporphyrin III + Fe(2+)</text>
        <dbReference type="Rhea" id="RHEA:49572"/>
        <dbReference type="ChEBI" id="CHEBI:15378"/>
        <dbReference type="ChEBI" id="CHEBI:29033"/>
        <dbReference type="ChEBI" id="CHEBI:68438"/>
        <dbReference type="ChEBI" id="CHEBI:131725"/>
        <dbReference type="EC" id="4.99.1.9"/>
    </reaction>
    <physiologicalReaction direction="right-to-left" evidence="6">
        <dbReference type="Rhea" id="RHEA:49574"/>
    </physiologicalReaction>
</comment>
<dbReference type="RefSeq" id="WP_328823947.1">
    <property type="nucleotide sequence ID" value="NZ_JACGWT010000009.1"/>
</dbReference>
<dbReference type="InterPro" id="IPR033644">
    <property type="entry name" value="Ferrochelatase_C"/>
</dbReference>
<keyword evidence="4 7" id="KW-0456">Lyase</keyword>
<dbReference type="CDD" id="cd00419">
    <property type="entry name" value="Ferrochelatase_C"/>
    <property type="match status" value="1"/>
</dbReference>
<sequence length="408" mass="44157">MTDHATPTAPSSVQPGLEPYDALVLVSFGGPEAPDQVVPFLQNVTRGRGIPEERLREVGQHYYEFGGRSPINDQCRALLAALRTELDTRGLDLPVYWGNRNWEPYLGDTFRQLVADGHRRVLAVITSAYPSYSSCRQYRENLWDAVDGLEVEVDRLRHYSPDPGFVAANTRAVLAAVGELEDPADGGGAGGPEPARLVFVTHSVPTAMAEGSGPPPRSEAGGYVDWHRAVADEITRRVSAETGREHRGDLVFCSRSGPPSQPWLEPDVNDHLRALAAEGVTRVVLSPIGFISDHMEVIYDLDTEAMETAGELGLHCVRAATAGTDHDFVAGLVDLALERAAVARDEPVEPVVIPGGRVGPYRCVPGCCPNLRDPDRPALCGQDSPARAGSLRSRRGAGRALRGRERPE</sequence>
<dbReference type="Gene3D" id="3.40.50.1400">
    <property type="match status" value="2"/>
</dbReference>
<evidence type="ECO:0000256" key="2">
    <source>
        <dbReference type="ARBA" id="ARBA00023004"/>
    </source>
</evidence>
<dbReference type="CDD" id="cd03411">
    <property type="entry name" value="Ferrochelatase_N"/>
    <property type="match status" value="1"/>
</dbReference>
<evidence type="ECO:0000256" key="6">
    <source>
        <dbReference type="ARBA" id="ARBA00024536"/>
    </source>
</evidence>
<dbReference type="Proteomes" id="UP000523079">
    <property type="component" value="Unassembled WGS sequence"/>
</dbReference>
<comment type="function">
    <text evidence="7">Involved in coproporphyrin-dependent heme b biosynthesis. Catalyzes the insertion of ferrous iron into coproporphyrin III to form Fe-coproporphyrin III.</text>
</comment>
<gene>
    <name evidence="7" type="primary">cpfC</name>
    <name evidence="10" type="ORF">FHX74_003970</name>
</gene>
<evidence type="ECO:0000256" key="8">
    <source>
        <dbReference type="RuleBase" id="RU004185"/>
    </source>
</evidence>